<feature type="domain" description="PpiC" evidence="9">
    <location>
        <begin position="233"/>
        <end position="334"/>
    </location>
</feature>
<dbReference type="InterPro" id="IPR023034">
    <property type="entry name" value="PPIase_SurA"/>
</dbReference>
<dbReference type="PROSITE" id="PS50198">
    <property type="entry name" value="PPIC_PPIASE_2"/>
    <property type="match status" value="2"/>
</dbReference>
<dbReference type="OrthoDB" id="14196at2"/>
<accession>A0A4Q1HFV8</accession>
<dbReference type="GO" id="GO:0030288">
    <property type="term" value="C:outer membrane-bounded periplasmic space"/>
    <property type="evidence" value="ECO:0007669"/>
    <property type="project" value="InterPro"/>
</dbReference>
<dbReference type="InterPro" id="IPR015391">
    <property type="entry name" value="SurA_N"/>
</dbReference>
<feature type="signal peptide" evidence="7">
    <location>
        <begin position="1"/>
        <end position="33"/>
    </location>
</feature>
<dbReference type="Gene3D" id="1.10.4030.10">
    <property type="entry name" value="Porin chaperone SurA, peptide-binding domain"/>
    <property type="match status" value="1"/>
</dbReference>
<evidence type="ECO:0000256" key="5">
    <source>
        <dbReference type="ARBA" id="ARBA00023186"/>
    </source>
</evidence>
<evidence type="ECO:0000259" key="9">
    <source>
        <dbReference type="PROSITE" id="PS50198"/>
    </source>
</evidence>
<feature type="compositionally biased region" description="Low complexity" evidence="8">
    <location>
        <begin position="350"/>
        <end position="365"/>
    </location>
</feature>
<dbReference type="AlphaFoldDB" id="A0A4Q1HFV8"/>
<dbReference type="Proteomes" id="UP000290849">
    <property type="component" value="Unassembled WGS sequence"/>
</dbReference>
<keyword evidence="6 7" id="KW-0413">Isomerase</keyword>
<reference evidence="10 11" key="1">
    <citation type="journal article" date="2017" name="Int. J. Syst. Evol. Microbiol.">
        <title>Achromobacter aloeverae sp. nov., isolated from the root of Aloe vera (L.) Burm.f.</title>
        <authorList>
            <person name="Kuncharoen N."/>
            <person name="Muramatsu Y."/>
            <person name="Shibata C."/>
            <person name="Kamakura Y."/>
            <person name="Nakagawa Y."/>
            <person name="Tanasupawat S."/>
        </authorList>
    </citation>
    <scope>NUCLEOTIDE SEQUENCE [LARGE SCALE GENOMIC DNA]</scope>
    <source>
        <strain evidence="10 11">AVA-1</strain>
    </source>
</reference>
<keyword evidence="11" id="KW-1185">Reference proteome</keyword>
<dbReference type="RefSeq" id="WP_129152194.1">
    <property type="nucleotide sequence ID" value="NZ_JBHSDO010000017.1"/>
</dbReference>
<feature type="region of interest" description="Disordered" evidence="8">
    <location>
        <begin position="339"/>
        <end position="365"/>
    </location>
</feature>
<dbReference type="InterPro" id="IPR000297">
    <property type="entry name" value="PPIase_PpiC"/>
</dbReference>
<comment type="domain">
    <text evidence="7">The PPIase activity resides only in the second parvulin domain. The N-terminal region and the C-terminal tail are necessary and sufficient for the chaperone activity of SurA. The PPIase activity is dispensable for SurA to function as a chaperone. The N-terminal region and the C-terminal tail are also required for porin recognition.</text>
</comment>
<dbReference type="InterPro" id="IPR046357">
    <property type="entry name" value="PPIase_dom_sf"/>
</dbReference>
<comment type="caution">
    <text evidence="10">The sequence shown here is derived from an EMBL/GenBank/DDBJ whole genome shotgun (WGS) entry which is preliminary data.</text>
</comment>
<dbReference type="InterPro" id="IPR050280">
    <property type="entry name" value="OMP_Chaperone_SurA"/>
</dbReference>
<organism evidence="10 11">
    <name type="scientific">Achromobacter aloeverae</name>
    <dbReference type="NCBI Taxonomy" id="1750518"/>
    <lineage>
        <taxon>Bacteria</taxon>
        <taxon>Pseudomonadati</taxon>
        <taxon>Pseudomonadota</taxon>
        <taxon>Betaproteobacteria</taxon>
        <taxon>Burkholderiales</taxon>
        <taxon>Alcaligenaceae</taxon>
        <taxon>Achromobacter</taxon>
    </lineage>
</organism>
<evidence type="ECO:0000256" key="7">
    <source>
        <dbReference type="HAMAP-Rule" id="MF_01183"/>
    </source>
</evidence>
<evidence type="ECO:0000256" key="6">
    <source>
        <dbReference type="ARBA" id="ARBA00023235"/>
    </source>
</evidence>
<dbReference type="GO" id="GO:0050821">
    <property type="term" value="P:protein stabilization"/>
    <property type="evidence" value="ECO:0007669"/>
    <property type="project" value="InterPro"/>
</dbReference>
<dbReference type="GO" id="GO:0042277">
    <property type="term" value="F:peptide binding"/>
    <property type="evidence" value="ECO:0007669"/>
    <property type="project" value="InterPro"/>
</dbReference>
<keyword evidence="5 7" id="KW-0143">Chaperone</keyword>
<proteinExistence type="inferred from homology"/>
<evidence type="ECO:0000256" key="8">
    <source>
        <dbReference type="SAM" id="MobiDB-lite"/>
    </source>
</evidence>
<dbReference type="PROSITE" id="PS01096">
    <property type="entry name" value="PPIC_PPIASE_1"/>
    <property type="match status" value="1"/>
</dbReference>
<evidence type="ECO:0000256" key="2">
    <source>
        <dbReference type="ARBA" id="ARBA00022737"/>
    </source>
</evidence>
<dbReference type="GO" id="GO:0043165">
    <property type="term" value="P:Gram-negative-bacterium-type cell outer membrane assembly"/>
    <property type="evidence" value="ECO:0007669"/>
    <property type="project" value="InterPro"/>
</dbReference>
<evidence type="ECO:0000256" key="1">
    <source>
        <dbReference type="ARBA" id="ARBA00022729"/>
    </source>
</evidence>
<dbReference type="HAMAP" id="MF_01183">
    <property type="entry name" value="Chaperone_SurA"/>
    <property type="match status" value="1"/>
</dbReference>
<sequence length="522" mass="56587" precursor="true">MMRRVFAPRAAWRGVLSAALLAIYAATPSPAWSADTSAKSSSRGKAAAPAAAAAPATPAPPAEQFADGIAAVVNKDVITMREVREATQVAAAELSRQKIQLPPQDILQRQVLQRLIMQRLQRQEAARMNIKVDKATVDQAISTVAQRNKLTVDQLRKEVEKSGITWEQYRKNISDEVLSDRLRSRTVDANIIISDAEVDAYLKEQQRRRGGAGMAALQQQAAPQAEQVAAAPSDRVALAQILVRVPDGASTEQVAVLRKKAEDLLARVKSGSDFASVAAAASDGPEALQGGSMGVRPLDGWPDLFVRAIANLPKGQVSGIIQSGNGFHILKVLDRAGGAPAQAPAPAPQAMPQQPGNPAAPQGPMQVTQTHARHILIKTSTVVSDAQARQRLELLRQRIVSGGEDFGTLAKQNSQDGSAPQGGDLGWLNPGETVPPFEAAMNALKVGEISEPIQSPFGWHLIQVLERREKDVADEMQRMQARRILFERRSEPAFEDWLDQLHDQAYIDNRLEKQAKRDQGDR</sequence>
<protein>
    <recommendedName>
        <fullName evidence="7">Chaperone SurA</fullName>
    </recommendedName>
    <alternativeName>
        <fullName evidence="7">Peptidyl-prolyl cis-trans isomerase SurA</fullName>
        <shortName evidence="7">PPIase SurA</shortName>
        <ecNumber evidence="7">5.2.1.8</ecNumber>
    </alternativeName>
    <alternativeName>
        <fullName evidence="7">Rotamase SurA</fullName>
    </alternativeName>
</protein>
<keyword evidence="2 7" id="KW-0677">Repeat</keyword>
<dbReference type="Pfam" id="PF09312">
    <property type="entry name" value="SurA_N"/>
    <property type="match status" value="1"/>
</dbReference>
<dbReference type="SUPFAM" id="SSF54534">
    <property type="entry name" value="FKBP-like"/>
    <property type="match status" value="2"/>
</dbReference>
<comment type="catalytic activity">
    <reaction evidence="7">
        <text>[protein]-peptidylproline (omega=180) = [protein]-peptidylproline (omega=0)</text>
        <dbReference type="Rhea" id="RHEA:16237"/>
        <dbReference type="Rhea" id="RHEA-COMP:10747"/>
        <dbReference type="Rhea" id="RHEA-COMP:10748"/>
        <dbReference type="ChEBI" id="CHEBI:83833"/>
        <dbReference type="ChEBI" id="CHEBI:83834"/>
        <dbReference type="EC" id="5.2.1.8"/>
    </reaction>
</comment>
<evidence type="ECO:0000313" key="10">
    <source>
        <dbReference type="EMBL" id="RXN86025.1"/>
    </source>
</evidence>
<dbReference type="PANTHER" id="PTHR47637">
    <property type="entry name" value="CHAPERONE SURA"/>
    <property type="match status" value="1"/>
</dbReference>
<evidence type="ECO:0000313" key="11">
    <source>
        <dbReference type="Proteomes" id="UP000290849"/>
    </source>
</evidence>
<name>A0A4Q1HFV8_9BURK</name>
<keyword evidence="4 7" id="KW-0697">Rotamase</keyword>
<dbReference type="SUPFAM" id="SSF109998">
    <property type="entry name" value="Triger factor/SurA peptide-binding domain-like"/>
    <property type="match status" value="1"/>
</dbReference>
<dbReference type="GO" id="GO:0051082">
    <property type="term" value="F:unfolded protein binding"/>
    <property type="evidence" value="ECO:0007669"/>
    <property type="project" value="UniProtKB-UniRule"/>
</dbReference>
<dbReference type="EMBL" id="PYAL01000006">
    <property type="protein sequence ID" value="RXN86025.1"/>
    <property type="molecule type" value="Genomic_DNA"/>
</dbReference>
<dbReference type="GO" id="GO:0003755">
    <property type="term" value="F:peptidyl-prolyl cis-trans isomerase activity"/>
    <property type="evidence" value="ECO:0007669"/>
    <property type="project" value="UniProtKB-UniRule"/>
</dbReference>
<dbReference type="InterPro" id="IPR023058">
    <property type="entry name" value="PPIase_PpiC_CS"/>
</dbReference>
<feature type="chain" id="PRO_5021055312" description="Chaperone SurA" evidence="7">
    <location>
        <begin position="34"/>
        <end position="522"/>
    </location>
</feature>
<feature type="domain" description="PpiC" evidence="9">
    <location>
        <begin position="367"/>
        <end position="466"/>
    </location>
</feature>
<dbReference type="Pfam" id="PF00639">
    <property type="entry name" value="Rotamase"/>
    <property type="match status" value="2"/>
</dbReference>
<dbReference type="EC" id="5.2.1.8" evidence="7"/>
<keyword evidence="3 7" id="KW-0574">Periplasm</keyword>
<dbReference type="InterPro" id="IPR027304">
    <property type="entry name" value="Trigger_fact/SurA_dom_sf"/>
</dbReference>
<gene>
    <name evidence="7" type="primary">surA</name>
    <name evidence="10" type="ORF">C7R54_19925</name>
</gene>
<keyword evidence="1 7" id="KW-0732">Signal</keyword>
<evidence type="ECO:0000256" key="4">
    <source>
        <dbReference type="ARBA" id="ARBA00023110"/>
    </source>
</evidence>
<dbReference type="Gene3D" id="3.10.50.40">
    <property type="match status" value="2"/>
</dbReference>
<dbReference type="PANTHER" id="PTHR47637:SF1">
    <property type="entry name" value="CHAPERONE SURA"/>
    <property type="match status" value="1"/>
</dbReference>
<comment type="subcellular location">
    <subcellularLocation>
        <location evidence="7">Periplasm</location>
    </subcellularLocation>
    <text evidence="7">Is capable of associating with the outer membrane.</text>
</comment>
<dbReference type="GO" id="GO:0006457">
    <property type="term" value="P:protein folding"/>
    <property type="evidence" value="ECO:0007669"/>
    <property type="project" value="UniProtKB-UniRule"/>
</dbReference>
<comment type="function">
    <text evidence="7">Chaperone involved in the correct folding and assembly of outer membrane proteins. Recognizes specific patterns of aromatic residues and the orientation of their side chains, which are found more frequently in integral outer membrane proteins. May act in both early periplasmic and late outer membrane-associated steps of protein maturation.</text>
</comment>
<evidence type="ECO:0000256" key="3">
    <source>
        <dbReference type="ARBA" id="ARBA00022764"/>
    </source>
</evidence>